<dbReference type="RefSeq" id="WP_091473278.1">
    <property type="nucleotide sequence ID" value="NZ_FOIT01000001.1"/>
</dbReference>
<dbReference type="Gene3D" id="3.40.50.150">
    <property type="entry name" value="Vaccinia Virus protein VP39"/>
    <property type="match status" value="1"/>
</dbReference>
<dbReference type="Proteomes" id="UP000763505">
    <property type="component" value="Unassembled WGS sequence"/>
</dbReference>
<keyword evidence="2" id="KW-0808">Transferase</keyword>
<gene>
    <name evidence="5" type="ORF">K8V35_04960</name>
    <name evidence="6" type="ORF">SAMN05192557_0331</name>
</gene>
<dbReference type="InterPro" id="IPR029063">
    <property type="entry name" value="SAM-dependent_MTases_sf"/>
</dbReference>
<dbReference type="InterPro" id="IPR004114">
    <property type="entry name" value="THUMP_dom"/>
</dbReference>
<reference evidence="6 7" key="1">
    <citation type="submission" date="2016-10" db="EMBL/GenBank/DDBJ databases">
        <authorList>
            <person name="Varghese N."/>
            <person name="Submissions S."/>
        </authorList>
    </citation>
    <scope>NUCLEOTIDE SEQUENCE [LARGE SCALE GENOMIC DNA]</scope>
    <source>
        <strain evidence="6 7">IBRC-M10081</strain>
    </source>
</reference>
<evidence type="ECO:0000256" key="1">
    <source>
        <dbReference type="ARBA" id="ARBA00022603"/>
    </source>
</evidence>
<dbReference type="CDD" id="cd02440">
    <property type="entry name" value="AdoMet_MTases"/>
    <property type="match status" value="1"/>
</dbReference>
<dbReference type="EMBL" id="FOIT01000001">
    <property type="protein sequence ID" value="SEV83326.1"/>
    <property type="molecule type" value="Genomic_DNA"/>
</dbReference>
<accession>A0A662Z294</accession>
<keyword evidence="3" id="KW-0694">RNA-binding</keyword>
<keyword evidence="1 6" id="KW-0489">Methyltransferase</keyword>
<dbReference type="SMART" id="SM00981">
    <property type="entry name" value="THUMP"/>
    <property type="match status" value="1"/>
</dbReference>
<reference evidence="5" key="2">
    <citation type="journal article" date="2021" name="PeerJ">
        <title>Extensive microbial diversity within the chicken gut microbiome revealed by metagenomics and culture.</title>
        <authorList>
            <person name="Gilroy R."/>
            <person name="Ravi A."/>
            <person name="Getino M."/>
            <person name="Pursley I."/>
            <person name="Horton D.L."/>
            <person name="Alikhan N.F."/>
            <person name="Baker D."/>
            <person name="Gharbi K."/>
            <person name="Hall N."/>
            <person name="Watson M."/>
            <person name="Adriaenssens E.M."/>
            <person name="Foster-Nyarko E."/>
            <person name="Jarju S."/>
            <person name="Secka A."/>
            <person name="Antonio M."/>
            <person name="Oren A."/>
            <person name="Chaudhuri R.R."/>
            <person name="La Ragione R."/>
            <person name="Hildebrand F."/>
            <person name="Pallen M.J."/>
        </authorList>
    </citation>
    <scope>NUCLEOTIDE SEQUENCE</scope>
    <source>
        <strain evidence="5">6019</strain>
    </source>
</reference>
<dbReference type="EMBL" id="DYYI01000053">
    <property type="protein sequence ID" value="HJE19684.1"/>
    <property type="molecule type" value="Genomic_DNA"/>
</dbReference>
<keyword evidence="7" id="KW-1185">Reference proteome</keyword>
<evidence type="ECO:0000313" key="7">
    <source>
        <dbReference type="Proteomes" id="UP000243605"/>
    </source>
</evidence>
<dbReference type="InterPro" id="IPR054170">
    <property type="entry name" value="RlmL_1st"/>
</dbReference>
<dbReference type="PANTHER" id="PTHR47313">
    <property type="entry name" value="RIBOSOMAL RNA LARGE SUBUNIT METHYLTRANSFERASE K/L"/>
    <property type="match status" value="1"/>
</dbReference>
<dbReference type="InterPro" id="IPR002052">
    <property type="entry name" value="DNA_methylase_N6_adenine_CS"/>
</dbReference>
<dbReference type="InterPro" id="IPR000241">
    <property type="entry name" value="RlmKL-like_Mtase"/>
</dbReference>
<name>A0A662Z294_9STAP</name>
<dbReference type="PROSITE" id="PS51165">
    <property type="entry name" value="THUMP"/>
    <property type="match status" value="1"/>
</dbReference>
<evidence type="ECO:0000259" key="4">
    <source>
        <dbReference type="PROSITE" id="PS51165"/>
    </source>
</evidence>
<evidence type="ECO:0000256" key="3">
    <source>
        <dbReference type="PROSITE-ProRule" id="PRU00529"/>
    </source>
</evidence>
<reference evidence="5" key="3">
    <citation type="submission" date="2021-09" db="EMBL/GenBank/DDBJ databases">
        <authorList>
            <person name="Gilroy R."/>
        </authorList>
    </citation>
    <scope>NUCLEOTIDE SEQUENCE</scope>
    <source>
        <strain evidence="5">6019</strain>
    </source>
</reference>
<dbReference type="Pfam" id="PF01170">
    <property type="entry name" value="UPF0020"/>
    <property type="match status" value="1"/>
</dbReference>
<protein>
    <submittedName>
        <fullName evidence="5">Class I SAM-dependent RNA methyltransferase</fullName>
    </submittedName>
    <submittedName>
        <fullName evidence="6">Putative N6-adenine-specific DNA methylase</fullName>
    </submittedName>
</protein>
<dbReference type="PROSITE" id="PS00092">
    <property type="entry name" value="N6_MTASE"/>
    <property type="match status" value="1"/>
</dbReference>
<organism evidence="6 7">
    <name type="scientific">Aliicoccus persicus</name>
    <dbReference type="NCBI Taxonomy" id="930138"/>
    <lineage>
        <taxon>Bacteria</taxon>
        <taxon>Bacillati</taxon>
        <taxon>Bacillota</taxon>
        <taxon>Bacilli</taxon>
        <taxon>Bacillales</taxon>
        <taxon>Staphylococcaceae</taxon>
        <taxon>Aliicoccus</taxon>
    </lineage>
</organism>
<dbReference type="OrthoDB" id="9809404at2"/>
<dbReference type="Gene3D" id="3.30.2130.30">
    <property type="match status" value="1"/>
</dbReference>
<evidence type="ECO:0000256" key="2">
    <source>
        <dbReference type="ARBA" id="ARBA00022679"/>
    </source>
</evidence>
<dbReference type="GO" id="GO:0070043">
    <property type="term" value="F:rRNA (guanine-N7-)-methyltransferase activity"/>
    <property type="evidence" value="ECO:0007669"/>
    <property type="project" value="TreeGrafter"/>
</dbReference>
<evidence type="ECO:0000313" key="6">
    <source>
        <dbReference type="EMBL" id="SEV83326.1"/>
    </source>
</evidence>
<dbReference type="SUPFAM" id="SSF53335">
    <property type="entry name" value="S-adenosyl-L-methionine-dependent methyltransferases"/>
    <property type="match status" value="1"/>
</dbReference>
<feature type="domain" description="THUMP" evidence="4">
    <location>
        <begin position="43"/>
        <end position="154"/>
    </location>
</feature>
<dbReference type="GO" id="GO:0008990">
    <property type="term" value="F:rRNA (guanine-N2-)-methyltransferase activity"/>
    <property type="evidence" value="ECO:0007669"/>
    <property type="project" value="TreeGrafter"/>
</dbReference>
<evidence type="ECO:0000313" key="5">
    <source>
        <dbReference type="EMBL" id="HJE19684.1"/>
    </source>
</evidence>
<dbReference type="Pfam" id="PF02926">
    <property type="entry name" value="THUMP"/>
    <property type="match status" value="1"/>
</dbReference>
<dbReference type="GO" id="GO:0003723">
    <property type="term" value="F:RNA binding"/>
    <property type="evidence" value="ECO:0007669"/>
    <property type="project" value="UniProtKB-UniRule"/>
</dbReference>
<dbReference type="AlphaFoldDB" id="A0A662Z294"/>
<dbReference type="Proteomes" id="UP000243605">
    <property type="component" value="Unassembled WGS sequence"/>
</dbReference>
<sequence length="375" mass="42719">MEFKLLANTPMGLERIVADEIESLGYQTTLENGRVYFNGDKQAIIKTNLMLRTADRIRIIIGDFHVNTFDDLFEMTKALNWSDILDANANFPVTGRSHKSTLYSVPDVQRIVKKAIVEHLKDAYDVPGRLAEDGPRFKVDVNILKDRALITLDTSGDALHKRGYRLGQGDAPIKETLAASMLHIAKYNGNNTLVDPFVGSGTIAIEAAMMAINMAPGLNREFDAEFWSLFESSAWDDMRMQLDNEVDYDKDVRILASDIDPRMIEIARENAEEIGIDSYIDFSVQDIHDLEINEDNVQIVTNPPYGERIGEAKAVEKMYRKIGQLLQENPTLNVYLMTSNKEFEEIVGKRATKRRKLFNGYIETTFYQYWGKIRK</sequence>
<dbReference type="PANTHER" id="PTHR47313:SF1">
    <property type="entry name" value="RIBOSOMAL RNA LARGE SUBUNIT METHYLTRANSFERASE K_L"/>
    <property type="match status" value="1"/>
</dbReference>
<dbReference type="Pfam" id="PF22020">
    <property type="entry name" value="RlmL_1st"/>
    <property type="match status" value="1"/>
</dbReference>
<proteinExistence type="predicted"/>
<dbReference type="CDD" id="cd11715">
    <property type="entry name" value="THUMP_AdoMetMT"/>
    <property type="match status" value="1"/>
</dbReference>